<feature type="transmembrane region" description="Helical" evidence="1">
    <location>
        <begin position="560"/>
        <end position="579"/>
    </location>
</feature>
<name>A0A6A6BHA0_9PEZI</name>
<dbReference type="AlphaFoldDB" id="A0A6A6BHA0"/>
<protein>
    <submittedName>
        <fullName evidence="2">Uncharacterized protein</fullName>
    </submittedName>
</protein>
<dbReference type="Proteomes" id="UP000799438">
    <property type="component" value="Unassembled WGS sequence"/>
</dbReference>
<keyword evidence="3" id="KW-1185">Reference proteome</keyword>
<dbReference type="OrthoDB" id="3540210at2759"/>
<organism evidence="2 3">
    <name type="scientific">Aplosporella prunicola CBS 121167</name>
    <dbReference type="NCBI Taxonomy" id="1176127"/>
    <lineage>
        <taxon>Eukaryota</taxon>
        <taxon>Fungi</taxon>
        <taxon>Dikarya</taxon>
        <taxon>Ascomycota</taxon>
        <taxon>Pezizomycotina</taxon>
        <taxon>Dothideomycetes</taxon>
        <taxon>Dothideomycetes incertae sedis</taxon>
        <taxon>Botryosphaeriales</taxon>
        <taxon>Aplosporellaceae</taxon>
        <taxon>Aplosporella</taxon>
    </lineage>
</organism>
<keyword evidence="1" id="KW-0812">Transmembrane</keyword>
<gene>
    <name evidence="2" type="ORF">K452DRAFT_307625</name>
</gene>
<keyword evidence="1" id="KW-0472">Membrane</keyword>
<dbReference type="RefSeq" id="XP_033399222.1">
    <property type="nucleotide sequence ID" value="XM_033543084.1"/>
</dbReference>
<dbReference type="EMBL" id="ML995482">
    <property type="protein sequence ID" value="KAF2143510.1"/>
    <property type="molecule type" value="Genomic_DNA"/>
</dbReference>
<reference evidence="2" key="1">
    <citation type="journal article" date="2020" name="Stud. Mycol.">
        <title>101 Dothideomycetes genomes: a test case for predicting lifestyles and emergence of pathogens.</title>
        <authorList>
            <person name="Haridas S."/>
            <person name="Albert R."/>
            <person name="Binder M."/>
            <person name="Bloem J."/>
            <person name="Labutti K."/>
            <person name="Salamov A."/>
            <person name="Andreopoulos B."/>
            <person name="Baker S."/>
            <person name="Barry K."/>
            <person name="Bills G."/>
            <person name="Bluhm B."/>
            <person name="Cannon C."/>
            <person name="Castanera R."/>
            <person name="Culley D."/>
            <person name="Daum C."/>
            <person name="Ezra D."/>
            <person name="Gonzalez J."/>
            <person name="Henrissat B."/>
            <person name="Kuo A."/>
            <person name="Liang C."/>
            <person name="Lipzen A."/>
            <person name="Lutzoni F."/>
            <person name="Magnuson J."/>
            <person name="Mondo S."/>
            <person name="Nolan M."/>
            <person name="Ohm R."/>
            <person name="Pangilinan J."/>
            <person name="Park H.-J."/>
            <person name="Ramirez L."/>
            <person name="Alfaro M."/>
            <person name="Sun H."/>
            <person name="Tritt A."/>
            <person name="Yoshinaga Y."/>
            <person name="Zwiers L.-H."/>
            <person name="Turgeon B."/>
            <person name="Goodwin S."/>
            <person name="Spatafora J."/>
            <person name="Crous P."/>
            <person name="Grigoriev I."/>
        </authorList>
    </citation>
    <scope>NUCLEOTIDE SEQUENCE</scope>
    <source>
        <strain evidence="2">CBS 121167</strain>
    </source>
</reference>
<evidence type="ECO:0000313" key="2">
    <source>
        <dbReference type="EMBL" id="KAF2143510.1"/>
    </source>
</evidence>
<feature type="transmembrane region" description="Helical" evidence="1">
    <location>
        <begin position="114"/>
        <end position="134"/>
    </location>
</feature>
<evidence type="ECO:0000313" key="3">
    <source>
        <dbReference type="Proteomes" id="UP000799438"/>
    </source>
</evidence>
<evidence type="ECO:0000256" key="1">
    <source>
        <dbReference type="SAM" id="Phobius"/>
    </source>
</evidence>
<accession>A0A6A6BHA0</accession>
<dbReference type="GeneID" id="54300581"/>
<proteinExistence type="predicted"/>
<keyword evidence="1" id="KW-1133">Transmembrane helix</keyword>
<sequence length="662" mass="74211">MSDSADYYSIYEGVWINWSRGRILGSTITLNRRDGGLLISFITLFITFVGTAFWRIICFALHYYFSSEAPRDALYHQQQAVLRNSANGGSGVLSLGRLLWAWRHYNVHRPYRRMLPTIMLAISFLGCFSVAGIFSSKIATSTGTEVLLSSPYCGIQNTSDLKSAIHLKLIYPYEVQRTVDSANYAQKCYTNTSNPEDCRVYVKKQLPWTSNQNATCPFAKDICKNFYNNIELDTGFVDSNDHLGINGPISSRVLFRSVMTCAPLAVDEYEAKISSRANGMEAQLTKFYLGQNLVPLPGLNSTFETWDYSVRNQTTYSAGFPDDYSINALMAAFVNDSIDFEYSNFDPIPQLRKPHADTHLYFLSANNITFTAETNDPWYSAHHELPMELIGGETGKMTVYRADDVASVLGCAVQSQICNPGLQAGKQCTPLGSPADTFYNAQALWPESSKSKIWKTIVGHVMSFTPIHQVQQLGISALTSRYNINLGVQGPLSDNQWQLDVEHWFKGELALLQALVVEYATGPKDPRIREFVIPPTDSAHQYVCKNQKILTTAYTNFNTFGLSLTFALGGIIIIISYTLEPFISYIQKRRYGLDKYSRLEWCTNETLQLQRLAHEELGVGTWHGGADAVPLTKPGEQLGMLDITDVEHPRLKAPPATMDEFC</sequence>
<feature type="transmembrane region" description="Helical" evidence="1">
    <location>
        <begin position="37"/>
        <end position="65"/>
    </location>
</feature>